<evidence type="ECO:0000256" key="10">
    <source>
        <dbReference type="SAM" id="Phobius"/>
    </source>
</evidence>
<evidence type="ECO:0000313" key="12">
    <source>
        <dbReference type="Proteomes" id="UP000095282"/>
    </source>
</evidence>
<dbReference type="PANTHER" id="PTHR24248:SF199">
    <property type="entry name" value="IP13425P-RELATED"/>
    <property type="match status" value="1"/>
</dbReference>
<dbReference type="GO" id="GO:0005886">
    <property type="term" value="C:plasma membrane"/>
    <property type="evidence" value="ECO:0007669"/>
    <property type="project" value="UniProtKB-SubCell"/>
</dbReference>
<dbReference type="InterPro" id="IPR000276">
    <property type="entry name" value="GPCR_Rhodpsn"/>
</dbReference>
<dbReference type="AlphaFoldDB" id="A0A1I7TCS1"/>
<evidence type="ECO:0000256" key="8">
    <source>
        <dbReference type="ARBA" id="ARBA00023170"/>
    </source>
</evidence>
<name>A0A1I7TCS1_9PELO</name>
<sequence>MARAVNISPFASYTVVPITSAWPPDDPQADRVQFAGMTTAKALLAIAILAMIIMTTVGNALVCLAVLLVRKLKHPQNFLLVSLAVADFFVGLVVMPLALIDLLFDKWPLGR</sequence>
<evidence type="ECO:0000259" key="11">
    <source>
        <dbReference type="PROSITE" id="PS50262"/>
    </source>
</evidence>
<dbReference type="Gene3D" id="1.20.1070.10">
    <property type="entry name" value="Rhodopsin 7-helix transmembrane proteins"/>
    <property type="match status" value="1"/>
</dbReference>
<dbReference type="InterPro" id="IPR017452">
    <property type="entry name" value="GPCR_Rhodpsn_7TM"/>
</dbReference>
<evidence type="ECO:0000256" key="6">
    <source>
        <dbReference type="ARBA" id="ARBA00023136"/>
    </source>
</evidence>
<dbReference type="PANTHER" id="PTHR24248">
    <property type="entry name" value="ADRENERGIC RECEPTOR-RELATED G-PROTEIN COUPLED RECEPTOR"/>
    <property type="match status" value="1"/>
</dbReference>
<evidence type="ECO:0000256" key="7">
    <source>
        <dbReference type="ARBA" id="ARBA00023157"/>
    </source>
</evidence>
<dbReference type="GO" id="GO:0071880">
    <property type="term" value="P:adenylate cyclase-activating adrenergic receptor signaling pathway"/>
    <property type="evidence" value="ECO:0007669"/>
    <property type="project" value="TreeGrafter"/>
</dbReference>
<proteinExistence type="predicted"/>
<keyword evidence="7" id="KW-1015">Disulfide bond</keyword>
<dbReference type="Proteomes" id="UP000095282">
    <property type="component" value="Unplaced"/>
</dbReference>
<organism evidence="12 13">
    <name type="scientific">Caenorhabditis tropicalis</name>
    <dbReference type="NCBI Taxonomy" id="1561998"/>
    <lineage>
        <taxon>Eukaryota</taxon>
        <taxon>Metazoa</taxon>
        <taxon>Ecdysozoa</taxon>
        <taxon>Nematoda</taxon>
        <taxon>Chromadorea</taxon>
        <taxon>Rhabditida</taxon>
        <taxon>Rhabditina</taxon>
        <taxon>Rhabditomorpha</taxon>
        <taxon>Rhabditoidea</taxon>
        <taxon>Rhabditidae</taxon>
        <taxon>Peloderinae</taxon>
        <taxon>Caenorhabditis</taxon>
    </lineage>
</organism>
<dbReference type="SUPFAM" id="SSF81321">
    <property type="entry name" value="Family A G protein-coupled receptor-like"/>
    <property type="match status" value="1"/>
</dbReference>
<evidence type="ECO:0000256" key="3">
    <source>
        <dbReference type="ARBA" id="ARBA00022692"/>
    </source>
</evidence>
<evidence type="ECO:0000256" key="5">
    <source>
        <dbReference type="ARBA" id="ARBA00023040"/>
    </source>
</evidence>
<keyword evidence="8" id="KW-0675">Receptor</keyword>
<accession>A0A1I7TCS1</accession>
<evidence type="ECO:0000256" key="9">
    <source>
        <dbReference type="ARBA" id="ARBA00023224"/>
    </source>
</evidence>
<keyword evidence="9" id="KW-0807">Transducer</keyword>
<evidence type="ECO:0000313" key="13">
    <source>
        <dbReference type="WBParaSite" id="Csp11.Scaffold582.g4646.t1"/>
    </source>
</evidence>
<dbReference type="GO" id="GO:0043410">
    <property type="term" value="P:positive regulation of MAPK cascade"/>
    <property type="evidence" value="ECO:0007669"/>
    <property type="project" value="TreeGrafter"/>
</dbReference>
<keyword evidence="5" id="KW-0297">G-protein coupled receptor</keyword>
<dbReference type="PROSITE" id="PS50262">
    <property type="entry name" value="G_PROTEIN_RECEP_F1_2"/>
    <property type="match status" value="1"/>
</dbReference>
<dbReference type="PRINTS" id="PR00237">
    <property type="entry name" value="GPCRRHODOPSN"/>
</dbReference>
<dbReference type="eggNOG" id="KOG3656">
    <property type="taxonomic scope" value="Eukaryota"/>
</dbReference>
<comment type="subcellular location">
    <subcellularLocation>
        <location evidence="1">Cell membrane</location>
        <topology evidence="1">Multi-pass membrane protein</topology>
    </subcellularLocation>
</comment>
<feature type="transmembrane region" description="Helical" evidence="10">
    <location>
        <begin position="78"/>
        <end position="104"/>
    </location>
</feature>
<keyword evidence="12" id="KW-1185">Reference proteome</keyword>
<dbReference type="GO" id="GO:0004993">
    <property type="term" value="F:G protein-coupled serotonin receptor activity"/>
    <property type="evidence" value="ECO:0007669"/>
    <property type="project" value="UniProtKB-ARBA"/>
</dbReference>
<reference evidence="13" key="1">
    <citation type="submission" date="2016-11" db="UniProtKB">
        <authorList>
            <consortium name="WormBaseParasite"/>
        </authorList>
    </citation>
    <scope>IDENTIFICATION</scope>
</reference>
<feature type="transmembrane region" description="Helical" evidence="10">
    <location>
        <begin position="42"/>
        <end position="69"/>
    </location>
</feature>
<dbReference type="WBParaSite" id="Csp11.Scaffold582.g4646.t1">
    <property type="protein sequence ID" value="Csp11.Scaffold582.g4646.t1"/>
    <property type="gene ID" value="Csp11.Scaffold582.g4646"/>
</dbReference>
<keyword evidence="2" id="KW-1003">Cell membrane</keyword>
<keyword evidence="6 10" id="KW-0472">Membrane</keyword>
<dbReference type="STRING" id="1561998.A0A1I7TCS1"/>
<protein>
    <submittedName>
        <fullName evidence="13">G_PROTEIN_RECEP_F1_2 domain-containing protein</fullName>
    </submittedName>
</protein>
<feature type="domain" description="G-protein coupled receptors family 1 profile" evidence="11">
    <location>
        <begin position="58"/>
        <end position="111"/>
    </location>
</feature>
<keyword evidence="3 10" id="KW-0812">Transmembrane</keyword>
<evidence type="ECO:0000256" key="1">
    <source>
        <dbReference type="ARBA" id="ARBA00004651"/>
    </source>
</evidence>
<keyword evidence="4 10" id="KW-1133">Transmembrane helix</keyword>
<evidence type="ECO:0000256" key="4">
    <source>
        <dbReference type="ARBA" id="ARBA00022989"/>
    </source>
</evidence>
<dbReference type="Pfam" id="PF00001">
    <property type="entry name" value="7tm_1"/>
    <property type="match status" value="1"/>
</dbReference>
<evidence type="ECO:0000256" key="2">
    <source>
        <dbReference type="ARBA" id="ARBA00022475"/>
    </source>
</evidence>